<dbReference type="OMA" id="GFYNPIA"/>
<reference evidence="6 7" key="1">
    <citation type="journal article" date="2014" name="Nat. Commun.">
        <title>Klebsormidium flaccidum genome reveals primary factors for plant terrestrial adaptation.</title>
        <authorList>
            <person name="Hori K."/>
            <person name="Maruyama F."/>
            <person name="Fujisawa T."/>
            <person name="Togashi T."/>
            <person name="Yamamoto N."/>
            <person name="Seo M."/>
            <person name="Sato S."/>
            <person name="Yamada T."/>
            <person name="Mori H."/>
            <person name="Tajima N."/>
            <person name="Moriyama T."/>
            <person name="Ikeuchi M."/>
            <person name="Watanabe M."/>
            <person name="Wada H."/>
            <person name="Kobayashi K."/>
            <person name="Saito M."/>
            <person name="Masuda T."/>
            <person name="Sasaki-Sekimoto Y."/>
            <person name="Mashiguchi K."/>
            <person name="Awai K."/>
            <person name="Shimojima M."/>
            <person name="Masuda S."/>
            <person name="Iwai M."/>
            <person name="Nobusawa T."/>
            <person name="Narise T."/>
            <person name="Kondo S."/>
            <person name="Saito H."/>
            <person name="Sato R."/>
            <person name="Murakawa M."/>
            <person name="Ihara Y."/>
            <person name="Oshima-Yamada Y."/>
            <person name="Ohtaka K."/>
            <person name="Satoh M."/>
            <person name="Sonobe K."/>
            <person name="Ishii M."/>
            <person name="Ohtani R."/>
            <person name="Kanamori-Sato M."/>
            <person name="Honoki R."/>
            <person name="Miyazaki D."/>
            <person name="Mochizuki H."/>
            <person name="Umetsu J."/>
            <person name="Higashi K."/>
            <person name="Shibata D."/>
            <person name="Kamiya Y."/>
            <person name="Sato N."/>
            <person name="Nakamura Y."/>
            <person name="Tabata S."/>
            <person name="Ida S."/>
            <person name="Kurokawa K."/>
            <person name="Ohta H."/>
        </authorList>
    </citation>
    <scope>NUCLEOTIDE SEQUENCE [LARGE SCALE GENOMIC DNA]</scope>
    <source>
        <strain evidence="6 7">NIES-2285</strain>
    </source>
</reference>
<evidence type="ECO:0000256" key="3">
    <source>
        <dbReference type="ARBA" id="ARBA00023274"/>
    </source>
</evidence>
<evidence type="ECO:0000256" key="1">
    <source>
        <dbReference type="ARBA" id="ARBA00006668"/>
    </source>
</evidence>
<dbReference type="EMBL" id="DF237819">
    <property type="protein sequence ID" value="GAQ91861.1"/>
    <property type="molecule type" value="Genomic_DNA"/>
</dbReference>
<evidence type="ECO:0000313" key="7">
    <source>
        <dbReference type="Proteomes" id="UP000054558"/>
    </source>
</evidence>
<dbReference type="AlphaFoldDB" id="A0A1Y1IRI9"/>
<dbReference type="PANTHER" id="PTHR12919:SF39">
    <property type="entry name" value="SMALL RIBOSOMAL SUBUNIT PROTEIN BS16M_BS16C"/>
    <property type="match status" value="1"/>
</dbReference>
<dbReference type="InterPro" id="IPR000307">
    <property type="entry name" value="Ribosomal_bS16"/>
</dbReference>
<dbReference type="STRING" id="105231.A0A1Y1IRI9"/>
<dbReference type="OrthoDB" id="407221at2759"/>
<organism evidence="6 7">
    <name type="scientific">Klebsormidium nitens</name>
    <name type="common">Green alga</name>
    <name type="synonym">Ulothrix nitens</name>
    <dbReference type="NCBI Taxonomy" id="105231"/>
    <lineage>
        <taxon>Eukaryota</taxon>
        <taxon>Viridiplantae</taxon>
        <taxon>Streptophyta</taxon>
        <taxon>Klebsormidiophyceae</taxon>
        <taxon>Klebsormidiales</taxon>
        <taxon>Klebsormidiaceae</taxon>
        <taxon>Klebsormidium</taxon>
    </lineage>
</organism>
<dbReference type="GO" id="GO:0006412">
    <property type="term" value="P:translation"/>
    <property type="evidence" value="ECO:0007669"/>
    <property type="project" value="InterPro"/>
</dbReference>
<dbReference type="Proteomes" id="UP000054558">
    <property type="component" value="Unassembled WGS sequence"/>
</dbReference>
<keyword evidence="3" id="KW-0687">Ribonucleoprotein</keyword>
<sequence length="110" mass="12293">MVVRIRLARFGRKNLPFFRIFVADSRSARDGKHIEVVGHYNPLPSKDGHKHVGLDFERIKYWLSVGAQPSDTVARLLGVAGVLPRLSRSTETRAPKEVAPPTHTGEPEKV</sequence>
<keyword evidence="2 6" id="KW-0689">Ribosomal protein</keyword>
<protein>
    <recommendedName>
        <fullName evidence="4">30S ribosomal protein S16, chloroplastic</fullName>
    </recommendedName>
</protein>
<evidence type="ECO:0000256" key="5">
    <source>
        <dbReference type="SAM" id="MobiDB-lite"/>
    </source>
</evidence>
<dbReference type="NCBIfam" id="TIGR00002">
    <property type="entry name" value="S16"/>
    <property type="match status" value="1"/>
</dbReference>
<keyword evidence="7" id="KW-1185">Reference proteome</keyword>
<dbReference type="Pfam" id="PF00886">
    <property type="entry name" value="Ribosomal_S16"/>
    <property type="match status" value="1"/>
</dbReference>
<dbReference type="HAMAP" id="MF_00385">
    <property type="entry name" value="Ribosomal_bS16"/>
    <property type="match status" value="1"/>
</dbReference>
<feature type="region of interest" description="Disordered" evidence="5">
    <location>
        <begin position="88"/>
        <end position="110"/>
    </location>
</feature>
<dbReference type="Gene3D" id="3.30.1320.10">
    <property type="match status" value="1"/>
</dbReference>
<dbReference type="GO" id="GO:0005737">
    <property type="term" value="C:cytoplasm"/>
    <property type="evidence" value="ECO:0007669"/>
    <property type="project" value="UniProtKB-ARBA"/>
</dbReference>
<accession>A0A1Y1IRI9</accession>
<proteinExistence type="inferred from homology"/>
<dbReference type="InterPro" id="IPR023803">
    <property type="entry name" value="Ribosomal_bS16_dom_sf"/>
</dbReference>
<dbReference type="InterPro" id="IPR020592">
    <property type="entry name" value="Ribosomal_bS16_CS"/>
</dbReference>
<dbReference type="SUPFAM" id="SSF54565">
    <property type="entry name" value="Ribosomal protein S16"/>
    <property type="match status" value="1"/>
</dbReference>
<dbReference type="PANTHER" id="PTHR12919">
    <property type="entry name" value="30S RIBOSOMAL PROTEIN S16"/>
    <property type="match status" value="1"/>
</dbReference>
<dbReference type="GO" id="GO:0015935">
    <property type="term" value="C:small ribosomal subunit"/>
    <property type="evidence" value="ECO:0000318"/>
    <property type="project" value="GO_Central"/>
</dbReference>
<dbReference type="PROSITE" id="PS00732">
    <property type="entry name" value="RIBOSOMAL_S16"/>
    <property type="match status" value="1"/>
</dbReference>
<evidence type="ECO:0000313" key="6">
    <source>
        <dbReference type="EMBL" id="GAQ91861.1"/>
    </source>
</evidence>
<gene>
    <name evidence="6" type="ORF">KFL_008700060</name>
</gene>
<name>A0A1Y1IRI9_KLENI</name>
<comment type="similarity">
    <text evidence="1">Belongs to the bacterial ribosomal protein bS16 family.</text>
</comment>
<evidence type="ECO:0000256" key="2">
    <source>
        <dbReference type="ARBA" id="ARBA00022980"/>
    </source>
</evidence>
<evidence type="ECO:0000256" key="4">
    <source>
        <dbReference type="ARBA" id="ARBA00035371"/>
    </source>
</evidence>
<dbReference type="GO" id="GO:0003735">
    <property type="term" value="F:structural constituent of ribosome"/>
    <property type="evidence" value="ECO:0000318"/>
    <property type="project" value="GO_Central"/>
</dbReference>